<dbReference type="SMR" id="A0A1D6ELI3"/>
<evidence type="ECO:0000256" key="8">
    <source>
        <dbReference type="ARBA" id="ARBA00071861"/>
    </source>
</evidence>
<dbReference type="InterPro" id="IPR035979">
    <property type="entry name" value="RBD_domain_sf"/>
</dbReference>
<evidence type="ECO:0000256" key="7">
    <source>
        <dbReference type="ARBA" id="ARBA00023242"/>
    </source>
</evidence>
<dbReference type="FunFam" id="3.30.70.330:FF:000332">
    <property type="entry name" value="flowering time control protein FCA isoform X2"/>
    <property type="match status" value="1"/>
</dbReference>
<name>A0A1D6ELI3_MAIZE</name>
<dbReference type="FunCoup" id="A0A1D6ELI3">
    <property type="interactions" value="733"/>
</dbReference>
<dbReference type="IntAct" id="A0A1D6ELI3">
    <property type="interactions" value="11"/>
</dbReference>
<feature type="region of interest" description="Disordered" evidence="10">
    <location>
        <begin position="1"/>
        <end position="116"/>
    </location>
</feature>
<dbReference type="STRING" id="4577.A0A1D6ELI3"/>
<keyword evidence="4" id="KW-0221">Differentiation</keyword>
<dbReference type="PROSITE" id="PS50102">
    <property type="entry name" value="RRM"/>
    <property type="match status" value="2"/>
</dbReference>
<dbReference type="ExpressionAtlas" id="A0A1D6ELI3">
    <property type="expression patterns" value="baseline and differential"/>
</dbReference>
<dbReference type="GO" id="GO:0030154">
    <property type="term" value="P:cell differentiation"/>
    <property type="evidence" value="ECO:0007669"/>
    <property type="project" value="UniProtKB-KW"/>
</dbReference>
<organism evidence="11">
    <name type="scientific">Zea mays</name>
    <name type="common">Maize</name>
    <dbReference type="NCBI Taxonomy" id="4577"/>
    <lineage>
        <taxon>Eukaryota</taxon>
        <taxon>Viridiplantae</taxon>
        <taxon>Streptophyta</taxon>
        <taxon>Embryophyta</taxon>
        <taxon>Tracheophyta</taxon>
        <taxon>Spermatophyta</taxon>
        <taxon>Magnoliopsida</taxon>
        <taxon>Liliopsida</taxon>
        <taxon>Poales</taxon>
        <taxon>Poaceae</taxon>
        <taxon>PACMAD clade</taxon>
        <taxon>Panicoideae</taxon>
        <taxon>Andropogonodae</taxon>
        <taxon>Andropogoneae</taxon>
        <taxon>Tripsacinae</taxon>
        <taxon>Zea</taxon>
    </lineage>
</organism>
<reference evidence="11" key="1">
    <citation type="submission" date="2015-12" db="EMBL/GenBank/DDBJ databases">
        <title>Update maize B73 reference genome by single molecule sequencing technologies.</title>
        <authorList>
            <consortium name="Maize Genome Sequencing Project"/>
            <person name="Ware D."/>
        </authorList>
    </citation>
    <scope>NUCLEOTIDE SEQUENCE [LARGE SCALE GENOMIC DNA]</scope>
    <source>
        <tissue evidence="11">Seedling</tissue>
    </source>
</reference>
<keyword evidence="6" id="KW-0287">Flowering</keyword>
<evidence type="ECO:0000256" key="10">
    <source>
        <dbReference type="SAM" id="MobiDB-lite"/>
    </source>
</evidence>
<feature type="compositionally biased region" description="Gly residues" evidence="10">
    <location>
        <begin position="100"/>
        <end position="110"/>
    </location>
</feature>
<feature type="region of interest" description="Disordered" evidence="10">
    <location>
        <begin position="292"/>
        <end position="317"/>
    </location>
</feature>
<dbReference type="Pfam" id="PF00397">
    <property type="entry name" value="WW"/>
    <property type="match status" value="1"/>
</dbReference>
<evidence type="ECO:0000256" key="2">
    <source>
        <dbReference type="ARBA" id="ARBA00022473"/>
    </source>
</evidence>
<dbReference type="Pfam" id="PF00076">
    <property type="entry name" value="RRM_1"/>
    <property type="match status" value="2"/>
</dbReference>
<evidence type="ECO:0000256" key="9">
    <source>
        <dbReference type="PROSITE-ProRule" id="PRU00176"/>
    </source>
</evidence>
<sequence>MHRGGDRSGGPSSGGDRSGARFQRGPSRWSGSSGGGLGGSPPNRYSSRGAADGGGGGGGGSGGGGRFHPYRGSSDYSSGGGGYRGGSGVGNDFGDQRQRYGGGNRGGGRGDFQDHDSRSNYVKLFVGSVPRTATEEDVRPLFEEHGDVLEVALIKDRKTGEQQGCCFVKYATSEEAERAIRGLHNHYTLPGAMGPIQVRYADGERERHGAIEHKLFVASLNKQATPKEIEEIFAPYGHVEDVYIMRDSVKQSRGCGFVKFSSKEAAVEAMNALSGTYTMRGCEQPLIIRFADPKRPRPGESRGRPAFGGPGFSPRSDAALVIRPTANLDESRGQHMLPESWRPSSPRPMAPNQYNNFGSDNPLALSGGTVTSADTATFRPPMFPGNGSLSNQTAVPTSSHMGMNTPMVQEHHLRGQQIPSLQKPPGPPQNFAVQLQNAQPGQPLQGHIPQIGQLQAPQSTGPVSFGQNISSMQLPGQPPASQPLMQRNASLGALHAPPSGQSNPMQAVPGQQQLPTSVAPQMLQQSMQQMPSQAPQLLLQQQAALQSSYQSSQQAIYQLQQQLQLMQQQSNLNQQPSAQLKCIKSFYVILHFQSGQPVQSSNTGDPGAIIPTKINAISQQVGSSAVSSTCNWTEHTSPEGFKYYYNSITRESKWEKPEEYVLYEQQQQKLLLLQQHQQNIAVQQLQSPPQGQSLPSMQPIQQLPQAQGQTQMHMKQQLVPLIPTGFNRAFQLRKNVLGKIKSAGRNNKALVKDWGSVQALVLPNFSACTAFRQR</sequence>
<evidence type="ECO:0000313" key="11">
    <source>
        <dbReference type="EMBL" id="ONM20752.1"/>
    </source>
</evidence>
<keyword evidence="2" id="KW-0217">Developmental protein</keyword>
<evidence type="ECO:0000256" key="3">
    <source>
        <dbReference type="ARBA" id="ARBA00022737"/>
    </source>
</evidence>
<gene>
    <name evidence="11" type="ORF">ZEAMMB73_Zm00001d005281</name>
</gene>
<dbReference type="FunFam" id="3.30.70.330:FF:000374">
    <property type="entry name" value="Flowering time control protein FCA"/>
    <property type="match status" value="1"/>
</dbReference>
<dbReference type="InterPro" id="IPR012677">
    <property type="entry name" value="Nucleotide-bd_a/b_plait_sf"/>
</dbReference>
<keyword evidence="5 9" id="KW-0694">RNA-binding</keyword>
<protein>
    <recommendedName>
        <fullName evidence="8">Flowering time control protein FCA</fullName>
    </recommendedName>
</protein>
<evidence type="ECO:0000256" key="5">
    <source>
        <dbReference type="ARBA" id="ARBA00022884"/>
    </source>
</evidence>
<proteinExistence type="predicted"/>
<evidence type="ECO:0000256" key="4">
    <source>
        <dbReference type="ARBA" id="ARBA00022782"/>
    </source>
</evidence>
<dbReference type="AlphaFoldDB" id="A0A1D6ELI3"/>
<dbReference type="SMART" id="SM00360">
    <property type="entry name" value="RRM"/>
    <property type="match status" value="2"/>
</dbReference>
<evidence type="ECO:0000256" key="6">
    <source>
        <dbReference type="ARBA" id="ARBA00023089"/>
    </source>
</evidence>
<feature type="compositionally biased region" description="Gly residues" evidence="10">
    <location>
        <begin position="51"/>
        <end position="66"/>
    </location>
</feature>
<dbReference type="SUPFAM" id="SSF54928">
    <property type="entry name" value="RNA-binding domain, RBD"/>
    <property type="match status" value="2"/>
</dbReference>
<comment type="subcellular location">
    <subcellularLocation>
        <location evidence="1">Nucleus</location>
    </subcellularLocation>
</comment>
<feature type="compositionally biased region" description="Polar residues" evidence="10">
    <location>
        <begin position="499"/>
        <end position="511"/>
    </location>
</feature>
<keyword evidence="7" id="KW-0539">Nucleus</keyword>
<dbReference type="PROSITE" id="PS50020">
    <property type="entry name" value="WW_DOMAIN_2"/>
    <property type="match status" value="1"/>
</dbReference>
<dbReference type="Gene3D" id="3.30.70.330">
    <property type="match status" value="2"/>
</dbReference>
<dbReference type="PANTHER" id="PTHR24012">
    <property type="entry name" value="RNA BINDING PROTEIN"/>
    <property type="match status" value="1"/>
</dbReference>
<dbReference type="EMBL" id="CM007648">
    <property type="protein sequence ID" value="ONM20752.1"/>
    <property type="molecule type" value="Genomic_DNA"/>
</dbReference>
<feature type="compositionally biased region" description="Gly residues" evidence="10">
    <location>
        <begin position="7"/>
        <end position="17"/>
    </location>
</feature>
<dbReference type="InParanoid" id="A0A1D6ELI3"/>
<feature type="region of interest" description="Disordered" evidence="10">
    <location>
        <begin position="454"/>
        <end position="484"/>
    </location>
</feature>
<feature type="region of interest" description="Disordered" evidence="10">
    <location>
        <begin position="492"/>
        <end position="511"/>
    </location>
</feature>
<dbReference type="InterPro" id="IPR000504">
    <property type="entry name" value="RRM_dom"/>
</dbReference>
<dbReference type="GO" id="GO:0003723">
    <property type="term" value="F:RNA binding"/>
    <property type="evidence" value="ECO:0007669"/>
    <property type="project" value="UniProtKB-UniRule"/>
</dbReference>
<feature type="compositionally biased region" description="Gly residues" evidence="10">
    <location>
        <begin position="78"/>
        <end position="91"/>
    </location>
</feature>
<dbReference type="CDD" id="cd00201">
    <property type="entry name" value="WW"/>
    <property type="match status" value="1"/>
</dbReference>
<accession>A0A1D6ELI3</accession>
<dbReference type="Gene3D" id="2.20.70.10">
    <property type="match status" value="1"/>
</dbReference>
<keyword evidence="3" id="KW-0677">Repeat</keyword>
<dbReference type="SMART" id="SM00456">
    <property type="entry name" value="WW"/>
    <property type="match status" value="1"/>
</dbReference>
<feature type="compositionally biased region" description="Polar residues" evidence="10">
    <location>
        <begin position="454"/>
        <end position="474"/>
    </location>
</feature>
<dbReference type="SUPFAM" id="SSF51045">
    <property type="entry name" value="WW domain"/>
    <property type="match status" value="1"/>
</dbReference>
<dbReference type="InterPro" id="IPR036020">
    <property type="entry name" value="WW_dom_sf"/>
</dbReference>
<dbReference type="GO" id="GO:0009908">
    <property type="term" value="P:flower development"/>
    <property type="evidence" value="ECO:0007669"/>
    <property type="project" value="UniProtKB-KW"/>
</dbReference>
<dbReference type="InterPro" id="IPR001202">
    <property type="entry name" value="WW_dom"/>
</dbReference>
<evidence type="ECO:0000256" key="1">
    <source>
        <dbReference type="ARBA" id="ARBA00004123"/>
    </source>
</evidence>
<dbReference type="GO" id="GO:0005634">
    <property type="term" value="C:nucleus"/>
    <property type="evidence" value="ECO:0007669"/>
    <property type="project" value="UniProtKB-SubCell"/>
</dbReference>
<feature type="compositionally biased region" description="Basic and acidic residues" evidence="10">
    <location>
        <begin position="292"/>
        <end position="303"/>
    </location>
</feature>